<sequence>MPKIDIASIPERKGSGYPPPYAAFAGERRKQALGDAGGLTDFGVNLTHLPAGAWSSQRHWHSHEDEFVYVLSGELVLLSDAGEQVLRGGDCAAFPRNVADGHHLINRSGAMAVYLEIGSRSNEDTCSYPDIDLRLERGADRYSHKDGTPYA</sequence>
<name>A0A154QJ02_9GAMM</name>
<dbReference type="Proteomes" id="UP000076131">
    <property type="component" value="Unassembled WGS sequence"/>
</dbReference>
<protein>
    <submittedName>
        <fullName evidence="3">Transcriptional regulator</fullName>
    </submittedName>
</protein>
<dbReference type="PANTHER" id="PTHR35848:SF9">
    <property type="entry name" value="SLL1358 PROTEIN"/>
    <property type="match status" value="1"/>
</dbReference>
<feature type="domain" description="Cupin type-2" evidence="2">
    <location>
        <begin position="46"/>
        <end position="117"/>
    </location>
</feature>
<dbReference type="EMBL" id="LVJS01000033">
    <property type="protein sequence ID" value="KZC24110.1"/>
    <property type="molecule type" value="Genomic_DNA"/>
</dbReference>
<evidence type="ECO:0000313" key="4">
    <source>
        <dbReference type="Proteomes" id="UP000076131"/>
    </source>
</evidence>
<evidence type="ECO:0000259" key="2">
    <source>
        <dbReference type="Pfam" id="PF07883"/>
    </source>
</evidence>
<proteinExistence type="predicted"/>
<dbReference type="InterPro" id="IPR013096">
    <property type="entry name" value="Cupin_2"/>
</dbReference>
<dbReference type="InterPro" id="IPR011051">
    <property type="entry name" value="RmlC_Cupin_sf"/>
</dbReference>
<dbReference type="InterPro" id="IPR014710">
    <property type="entry name" value="RmlC-like_jellyroll"/>
</dbReference>
<dbReference type="RefSeq" id="WP_008438336.1">
    <property type="nucleotide sequence ID" value="NZ_LVJS01000033.1"/>
</dbReference>
<gene>
    <name evidence="3" type="ORF">RHOFW104T7_10335</name>
</gene>
<dbReference type="CDD" id="cd02224">
    <property type="entry name" value="cupin_SPO2919-like"/>
    <property type="match status" value="1"/>
</dbReference>
<dbReference type="InterPro" id="IPR051610">
    <property type="entry name" value="GPI/OXD"/>
</dbReference>
<dbReference type="PANTHER" id="PTHR35848">
    <property type="entry name" value="OXALATE-BINDING PROTEIN"/>
    <property type="match status" value="1"/>
</dbReference>
<comment type="caution">
    <text evidence="3">The sequence shown here is derived from an EMBL/GenBank/DDBJ whole genome shotgun (WGS) entry which is preliminary data.</text>
</comment>
<dbReference type="Gene3D" id="2.60.120.10">
    <property type="entry name" value="Jelly Rolls"/>
    <property type="match status" value="1"/>
</dbReference>
<accession>A0A154QJ02</accession>
<keyword evidence="1" id="KW-0479">Metal-binding</keyword>
<evidence type="ECO:0000256" key="1">
    <source>
        <dbReference type="ARBA" id="ARBA00022723"/>
    </source>
</evidence>
<dbReference type="AlphaFoldDB" id="A0A154QJ02"/>
<dbReference type="GO" id="GO:0046872">
    <property type="term" value="F:metal ion binding"/>
    <property type="evidence" value="ECO:0007669"/>
    <property type="project" value="UniProtKB-KW"/>
</dbReference>
<dbReference type="eggNOG" id="COG3837">
    <property type="taxonomic scope" value="Bacteria"/>
</dbReference>
<organism evidence="3 4">
    <name type="scientific">Rhodanobacter thiooxydans</name>
    <dbReference type="NCBI Taxonomy" id="416169"/>
    <lineage>
        <taxon>Bacteria</taxon>
        <taxon>Pseudomonadati</taxon>
        <taxon>Pseudomonadota</taxon>
        <taxon>Gammaproteobacteria</taxon>
        <taxon>Lysobacterales</taxon>
        <taxon>Rhodanobacteraceae</taxon>
        <taxon>Rhodanobacter</taxon>
    </lineage>
</organism>
<evidence type="ECO:0000313" key="3">
    <source>
        <dbReference type="EMBL" id="KZC24110.1"/>
    </source>
</evidence>
<dbReference type="STRING" id="416169.RHOFW104T7_10335"/>
<reference evidence="3 4" key="1">
    <citation type="journal article" date="2016" name="MBio">
        <title>Lateral Gene Transfer in a Heavy Metal-Contaminated-Groundwater Microbial Community.</title>
        <authorList>
            <person name="Hemme C.L."/>
            <person name="Green S.J."/>
            <person name="Rishishwar L."/>
            <person name="Prakash O."/>
            <person name="Pettenato A."/>
            <person name="Chakraborty R."/>
            <person name="Deutschbauer A.M."/>
            <person name="Van Nostrand J.D."/>
            <person name="Wu L."/>
            <person name="He Z."/>
            <person name="Jordan I.K."/>
            <person name="Hazen T.C."/>
            <person name="Arkin A.P."/>
            <person name="Kostka J.E."/>
            <person name="Zhou J."/>
        </authorList>
    </citation>
    <scope>NUCLEOTIDE SEQUENCE [LARGE SCALE GENOMIC DNA]</scope>
    <source>
        <strain evidence="3 4">FW104-T7</strain>
    </source>
</reference>
<keyword evidence="4" id="KW-1185">Reference proteome</keyword>
<dbReference type="SUPFAM" id="SSF51182">
    <property type="entry name" value="RmlC-like cupins"/>
    <property type="match status" value="1"/>
</dbReference>
<dbReference type="Pfam" id="PF07883">
    <property type="entry name" value="Cupin_2"/>
    <property type="match status" value="1"/>
</dbReference>